<dbReference type="InterPro" id="IPR049142">
    <property type="entry name" value="MS_channel_1st"/>
</dbReference>
<keyword evidence="12" id="KW-1185">Reference proteome</keyword>
<feature type="transmembrane region" description="Helical" evidence="7">
    <location>
        <begin position="60"/>
        <end position="84"/>
    </location>
</feature>
<dbReference type="SUPFAM" id="SSF82689">
    <property type="entry name" value="Mechanosensitive channel protein MscS (YggB), C-terminal domain"/>
    <property type="match status" value="1"/>
</dbReference>
<evidence type="ECO:0000256" key="7">
    <source>
        <dbReference type="SAM" id="Phobius"/>
    </source>
</evidence>
<evidence type="ECO:0000256" key="5">
    <source>
        <dbReference type="ARBA" id="ARBA00022989"/>
    </source>
</evidence>
<dbReference type="InterPro" id="IPR011066">
    <property type="entry name" value="MscS_channel_C_sf"/>
</dbReference>
<evidence type="ECO:0000259" key="10">
    <source>
        <dbReference type="Pfam" id="PF21088"/>
    </source>
</evidence>
<protein>
    <submittedName>
        <fullName evidence="11">Mechanosensitive ion channel family protein</fullName>
    </submittedName>
</protein>
<dbReference type="InterPro" id="IPR049278">
    <property type="entry name" value="MS_channel_C"/>
</dbReference>
<dbReference type="PANTHER" id="PTHR30221">
    <property type="entry name" value="SMALL-CONDUCTANCE MECHANOSENSITIVE CHANNEL"/>
    <property type="match status" value="1"/>
</dbReference>
<dbReference type="RefSeq" id="WP_111061941.1">
    <property type="nucleotide sequence ID" value="NZ_JBHUCU010000002.1"/>
</dbReference>
<evidence type="ECO:0000256" key="6">
    <source>
        <dbReference type="ARBA" id="ARBA00023136"/>
    </source>
</evidence>
<comment type="caution">
    <text evidence="11">The sequence shown here is derived from an EMBL/GenBank/DDBJ whole genome shotgun (WGS) entry which is preliminary data.</text>
</comment>
<feature type="domain" description="Mechanosensitive ion channel MscS C-terminal" evidence="9">
    <location>
        <begin position="183"/>
        <end position="268"/>
    </location>
</feature>
<evidence type="ECO:0000313" key="12">
    <source>
        <dbReference type="Proteomes" id="UP000249248"/>
    </source>
</evidence>
<dbReference type="InterPro" id="IPR010920">
    <property type="entry name" value="LSM_dom_sf"/>
</dbReference>
<dbReference type="EMBL" id="QKSB01000002">
    <property type="protein sequence ID" value="PZE17790.1"/>
    <property type="molecule type" value="Genomic_DNA"/>
</dbReference>
<keyword evidence="5 7" id="KW-1133">Transmembrane helix</keyword>
<feature type="transmembrane region" description="Helical" evidence="7">
    <location>
        <begin position="90"/>
        <end position="108"/>
    </location>
</feature>
<sequence length="293" mass="32484">MREEIKMIGSKLDDWYAMFIKMLPNILLAIAVSVGVYFLSKGIKIIFQKYLLAKWDNKELKAIFAKVLQIVIISFGLLFALSIVNLDKTVTSILAGVGIAGIAVGFAFQDIAANFISGLFMASNKPFTIGDVIDTGAISGTVKQLKLRTTVVRTFQGNDVIIPNNQIFQNPLINYSSSPERRIDLDVGVSYGSNLSQVTQLTVEAIKTLEGIMQDKPIEVFYNEFGGSSINFTVRFWTANTHASNFVLLKSQAVEAIKTKYDEHQIDIPFPIRTLDLSKSKEILESLNNEKAS</sequence>
<evidence type="ECO:0000256" key="1">
    <source>
        <dbReference type="ARBA" id="ARBA00004651"/>
    </source>
</evidence>
<keyword evidence="4 7" id="KW-0812">Transmembrane</keyword>
<dbReference type="InterPro" id="IPR006685">
    <property type="entry name" value="MscS_channel_2nd"/>
</dbReference>
<dbReference type="AlphaFoldDB" id="A0A2W1N2N3"/>
<dbReference type="Pfam" id="PF21088">
    <property type="entry name" value="MS_channel_1st"/>
    <property type="match status" value="1"/>
</dbReference>
<dbReference type="PANTHER" id="PTHR30221:SF1">
    <property type="entry name" value="SMALL-CONDUCTANCE MECHANOSENSITIVE CHANNEL"/>
    <property type="match status" value="1"/>
</dbReference>
<feature type="transmembrane region" description="Helical" evidence="7">
    <location>
        <begin position="15"/>
        <end position="39"/>
    </location>
</feature>
<dbReference type="InterPro" id="IPR011014">
    <property type="entry name" value="MscS_channel_TM-2"/>
</dbReference>
<dbReference type="GO" id="GO:0005886">
    <property type="term" value="C:plasma membrane"/>
    <property type="evidence" value="ECO:0007669"/>
    <property type="project" value="UniProtKB-SubCell"/>
</dbReference>
<evidence type="ECO:0000256" key="4">
    <source>
        <dbReference type="ARBA" id="ARBA00022692"/>
    </source>
</evidence>
<dbReference type="InterPro" id="IPR023408">
    <property type="entry name" value="MscS_beta-dom_sf"/>
</dbReference>
<organism evidence="11 12">
    <name type="scientific">Putridiphycobacter roseus</name>
    <dbReference type="NCBI Taxonomy" id="2219161"/>
    <lineage>
        <taxon>Bacteria</taxon>
        <taxon>Pseudomonadati</taxon>
        <taxon>Bacteroidota</taxon>
        <taxon>Flavobacteriia</taxon>
        <taxon>Flavobacteriales</taxon>
        <taxon>Crocinitomicaceae</taxon>
        <taxon>Putridiphycobacter</taxon>
    </lineage>
</organism>
<dbReference type="Gene3D" id="3.30.70.100">
    <property type="match status" value="1"/>
</dbReference>
<dbReference type="OrthoDB" id="1522493at2"/>
<dbReference type="Proteomes" id="UP000249248">
    <property type="component" value="Unassembled WGS sequence"/>
</dbReference>
<dbReference type="SUPFAM" id="SSF50182">
    <property type="entry name" value="Sm-like ribonucleoproteins"/>
    <property type="match status" value="1"/>
</dbReference>
<dbReference type="GO" id="GO:0008381">
    <property type="term" value="F:mechanosensitive monoatomic ion channel activity"/>
    <property type="evidence" value="ECO:0007669"/>
    <property type="project" value="InterPro"/>
</dbReference>
<comment type="similarity">
    <text evidence="2">Belongs to the MscS (TC 1.A.23) family.</text>
</comment>
<evidence type="ECO:0000256" key="2">
    <source>
        <dbReference type="ARBA" id="ARBA00008017"/>
    </source>
</evidence>
<dbReference type="Pfam" id="PF00924">
    <property type="entry name" value="MS_channel_2nd"/>
    <property type="match status" value="1"/>
</dbReference>
<feature type="domain" description="Mechanosensitive ion channel MscS" evidence="8">
    <location>
        <begin position="110"/>
        <end position="176"/>
    </location>
</feature>
<dbReference type="Gene3D" id="2.30.30.60">
    <property type="match status" value="1"/>
</dbReference>
<gene>
    <name evidence="11" type="ORF">DNU06_04000</name>
</gene>
<name>A0A2W1N2N3_9FLAO</name>
<comment type="subcellular location">
    <subcellularLocation>
        <location evidence="1">Cell membrane</location>
        <topology evidence="1">Multi-pass membrane protein</topology>
    </subcellularLocation>
</comment>
<dbReference type="Gene3D" id="1.10.287.1260">
    <property type="match status" value="1"/>
</dbReference>
<proteinExistence type="inferred from homology"/>
<keyword evidence="3" id="KW-1003">Cell membrane</keyword>
<dbReference type="InterPro" id="IPR045275">
    <property type="entry name" value="MscS_archaea/bacteria_type"/>
</dbReference>
<keyword evidence="6 7" id="KW-0472">Membrane</keyword>
<accession>A0A2W1N2N3</accession>
<dbReference type="InterPro" id="IPR006686">
    <property type="entry name" value="MscS_channel_CS"/>
</dbReference>
<evidence type="ECO:0000256" key="3">
    <source>
        <dbReference type="ARBA" id="ARBA00022475"/>
    </source>
</evidence>
<reference evidence="11 12" key="1">
    <citation type="submission" date="2018-06" db="EMBL/GenBank/DDBJ databases">
        <title>The draft genome sequence of Crocinitomix sp. SM1701.</title>
        <authorList>
            <person name="Zhang X."/>
        </authorList>
    </citation>
    <scope>NUCLEOTIDE SEQUENCE [LARGE SCALE GENOMIC DNA]</scope>
    <source>
        <strain evidence="11 12">SM1701</strain>
    </source>
</reference>
<dbReference type="Pfam" id="PF21082">
    <property type="entry name" value="MS_channel_3rd"/>
    <property type="match status" value="1"/>
</dbReference>
<dbReference type="SUPFAM" id="SSF82861">
    <property type="entry name" value="Mechanosensitive channel protein MscS (YggB), transmembrane region"/>
    <property type="match status" value="1"/>
</dbReference>
<evidence type="ECO:0000259" key="9">
    <source>
        <dbReference type="Pfam" id="PF21082"/>
    </source>
</evidence>
<evidence type="ECO:0000259" key="8">
    <source>
        <dbReference type="Pfam" id="PF00924"/>
    </source>
</evidence>
<dbReference type="PROSITE" id="PS01246">
    <property type="entry name" value="UPF0003"/>
    <property type="match status" value="1"/>
</dbReference>
<evidence type="ECO:0000313" key="11">
    <source>
        <dbReference type="EMBL" id="PZE17790.1"/>
    </source>
</evidence>
<feature type="domain" description="Mechanosensitive ion channel transmembrane helices 2/3" evidence="10">
    <location>
        <begin position="66"/>
        <end position="109"/>
    </location>
</feature>